<evidence type="ECO:0000313" key="2">
    <source>
        <dbReference type="Proteomes" id="UP000189735"/>
    </source>
</evidence>
<dbReference type="Proteomes" id="UP000189735">
    <property type="component" value="Unassembled WGS sequence"/>
</dbReference>
<gene>
    <name evidence="1" type="ORF">SAMN06295879_3052</name>
</gene>
<dbReference type="InterPro" id="IPR024229">
    <property type="entry name" value="DUF3781"/>
</dbReference>
<protein>
    <recommendedName>
        <fullName evidence="3">DUF3781 domain-containing protein</fullName>
    </recommendedName>
</protein>
<evidence type="ECO:0000313" key="1">
    <source>
        <dbReference type="EMBL" id="SKB00734.1"/>
    </source>
</evidence>
<dbReference type="RefSeq" id="WP_078715121.1">
    <property type="nucleotide sequence ID" value="NZ_FUYG01000009.1"/>
</dbReference>
<proteinExistence type="predicted"/>
<name>A0A1T4YG29_9MICO</name>
<dbReference type="Pfam" id="PF12636">
    <property type="entry name" value="DUF3781"/>
    <property type="match status" value="1"/>
</dbReference>
<reference evidence="2" key="1">
    <citation type="submission" date="2017-02" db="EMBL/GenBank/DDBJ databases">
        <authorList>
            <person name="Varghese N."/>
            <person name="Submissions S."/>
        </authorList>
    </citation>
    <scope>NUCLEOTIDE SEQUENCE [LARGE SCALE GENOMIC DNA]</scope>
    <source>
        <strain evidence="2">VKM Ac-2052</strain>
    </source>
</reference>
<dbReference type="AlphaFoldDB" id="A0A1T4YG29"/>
<evidence type="ECO:0008006" key="3">
    <source>
        <dbReference type="Google" id="ProtNLM"/>
    </source>
</evidence>
<accession>A0A1T4YG29</accession>
<organism evidence="1 2">
    <name type="scientific">Agreia bicolorata</name>
    <dbReference type="NCBI Taxonomy" id="110935"/>
    <lineage>
        <taxon>Bacteria</taxon>
        <taxon>Bacillati</taxon>
        <taxon>Actinomycetota</taxon>
        <taxon>Actinomycetes</taxon>
        <taxon>Micrococcales</taxon>
        <taxon>Microbacteriaceae</taxon>
        <taxon>Agreia</taxon>
    </lineage>
</organism>
<dbReference type="EMBL" id="FUYG01000009">
    <property type="protein sequence ID" value="SKB00734.1"/>
    <property type="molecule type" value="Genomic_DNA"/>
</dbReference>
<sequence length="82" mass="9549">MNIEVSRLHTTLRGEERIKRNLSLETNDVVAWCKEAVTTFSTDQSRVERRGKNWYVDCDDFLLTINAHSHTIITAHPRRPVV</sequence>